<dbReference type="EMBL" id="FNPV01000004">
    <property type="protein sequence ID" value="SDY76570.1"/>
    <property type="molecule type" value="Genomic_DNA"/>
</dbReference>
<dbReference type="Proteomes" id="UP000199230">
    <property type="component" value="Unassembled WGS sequence"/>
</dbReference>
<dbReference type="PIRSF" id="PIRSF030140">
    <property type="entry name" value="UCP030140"/>
    <property type="match status" value="1"/>
</dbReference>
<dbReference type="Pfam" id="PF08761">
    <property type="entry name" value="dUTPase_2"/>
    <property type="match status" value="1"/>
</dbReference>
<organism evidence="1 2">
    <name type="scientific">Tindallia californiensis</name>
    <dbReference type="NCBI Taxonomy" id="159292"/>
    <lineage>
        <taxon>Bacteria</taxon>
        <taxon>Bacillati</taxon>
        <taxon>Bacillota</taxon>
        <taxon>Clostridia</taxon>
        <taxon>Peptostreptococcales</taxon>
        <taxon>Tindalliaceae</taxon>
        <taxon>Tindallia</taxon>
    </lineage>
</organism>
<evidence type="ECO:0000313" key="1">
    <source>
        <dbReference type="EMBL" id="SDY76570.1"/>
    </source>
</evidence>
<gene>
    <name evidence="1" type="ORF">SAMN05192546_104156</name>
</gene>
<reference evidence="1 2" key="1">
    <citation type="submission" date="2016-10" db="EMBL/GenBank/DDBJ databases">
        <authorList>
            <person name="de Groot N.N."/>
        </authorList>
    </citation>
    <scope>NUCLEOTIDE SEQUENCE [LARGE SCALE GENOMIC DNA]</scope>
    <source>
        <strain evidence="1 2">APO</strain>
    </source>
</reference>
<accession>A0A1H3MIV7</accession>
<dbReference type="OrthoDB" id="5506143at2"/>
<dbReference type="CDD" id="cd11527">
    <property type="entry name" value="NTP-PPase_dUTPase"/>
    <property type="match status" value="1"/>
</dbReference>
<dbReference type="InterPro" id="IPR016947">
    <property type="entry name" value="UCP030140"/>
</dbReference>
<proteinExistence type="predicted"/>
<dbReference type="STRING" id="159292.SAMN05192546_104156"/>
<name>A0A1H3MIV7_9FIRM</name>
<dbReference type="RefSeq" id="WP_093312672.1">
    <property type="nucleotide sequence ID" value="NZ_FNPV01000004.1"/>
</dbReference>
<dbReference type="AlphaFoldDB" id="A0A1H3MIV7"/>
<dbReference type="SUPFAM" id="SSF101386">
    <property type="entry name" value="all-alpha NTP pyrophosphatases"/>
    <property type="match status" value="1"/>
</dbReference>
<dbReference type="Gene3D" id="1.10.4010.10">
    <property type="entry name" value="Type II deoxyuridine triphosphatase"/>
    <property type="match status" value="1"/>
</dbReference>
<protein>
    <submittedName>
        <fullName evidence="1">Dimeric dUTPase, all-alpha-NTP-PPase (MazG) superfamily</fullName>
    </submittedName>
</protein>
<evidence type="ECO:0000313" key="2">
    <source>
        <dbReference type="Proteomes" id="UP000199230"/>
    </source>
</evidence>
<keyword evidence="2" id="KW-1185">Reference proteome</keyword>
<dbReference type="InterPro" id="IPR014871">
    <property type="entry name" value="dUTPase/dCTP_pyrophosphatase"/>
</dbReference>
<sequence length="161" mass="19061">MDWIKLYSRQRELDSFIQKNHQLENESLTDRKILAFQVELGELANETRCFKFWSHKKASPKEVILEEYVDGLHFLLSLGLEMDYTFNELEPGSICEDETRQFLSVYHAVSQFEKERDEAAFHHLFQSFLSLGEKLGFTRAEVMESYLAKNEVNHQRQDEGY</sequence>